<sequence>MPVTTARVKRVSLCLDDKRSMRSSRRSTAGHNESDSEVDEDFLPLLRKPSPSRTRRRTLRISTDLSSLAKRDKPSSGSQSKALISPIYKTIYPISAKDVNTCLSPVYKIIYPRNEDKDGNAQSPIYKTIYPRSAGSHNSVPKSPIYETVYLREKPARIPSPLSPSSPIYITIRPRSKEDDNPKYKHCTKDRDSPPIVMFRDGRREVTCTKGHTTWLPESQNTSWQHGRRKCCECEAQKESRAKFQPEIQRRYSSSSFAYSGLQRTRDGSLEFVRNIRDLKIPRAKNLLGSLHFNPSLFVKGGERYTRLDKPKHRSDFDSG</sequence>
<organism evidence="2 3">
    <name type="scientific">Emergomyces pasteurianus Ep9510</name>
    <dbReference type="NCBI Taxonomy" id="1447872"/>
    <lineage>
        <taxon>Eukaryota</taxon>
        <taxon>Fungi</taxon>
        <taxon>Dikarya</taxon>
        <taxon>Ascomycota</taxon>
        <taxon>Pezizomycotina</taxon>
        <taxon>Eurotiomycetes</taxon>
        <taxon>Eurotiomycetidae</taxon>
        <taxon>Onygenales</taxon>
        <taxon>Ajellomycetaceae</taxon>
        <taxon>Emergomyces</taxon>
    </lineage>
</organism>
<evidence type="ECO:0000256" key="1">
    <source>
        <dbReference type="SAM" id="MobiDB-lite"/>
    </source>
</evidence>
<dbReference type="EMBL" id="LGRN01000125">
    <property type="protein sequence ID" value="OJD16045.1"/>
    <property type="molecule type" value="Genomic_DNA"/>
</dbReference>
<feature type="region of interest" description="Disordered" evidence="1">
    <location>
        <begin position="16"/>
        <end position="80"/>
    </location>
</feature>
<comment type="caution">
    <text evidence="2">The sequence shown here is derived from an EMBL/GenBank/DDBJ whole genome shotgun (WGS) entry which is preliminary data.</text>
</comment>
<feature type="compositionally biased region" description="Low complexity" evidence="1">
    <location>
        <begin position="43"/>
        <end position="52"/>
    </location>
</feature>
<dbReference type="Proteomes" id="UP000182235">
    <property type="component" value="Unassembled WGS sequence"/>
</dbReference>
<dbReference type="OrthoDB" id="4187063at2759"/>
<evidence type="ECO:0000313" key="2">
    <source>
        <dbReference type="EMBL" id="OJD16045.1"/>
    </source>
</evidence>
<keyword evidence="3" id="KW-1185">Reference proteome</keyword>
<dbReference type="AlphaFoldDB" id="A0A1J9QLH0"/>
<name>A0A1J9QLH0_9EURO</name>
<gene>
    <name evidence="2" type="ORF">AJ78_03758</name>
</gene>
<protein>
    <submittedName>
        <fullName evidence="2">Uncharacterized protein</fullName>
    </submittedName>
</protein>
<feature type="compositionally biased region" description="Basic and acidic residues" evidence="1">
    <location>
        <begin position="175"/>
        <end position="193"/>
    </location>
</feature>
<feature type="region of interest" description="Disordered" evidence="1">
    <location>
        <begin position="175"/>
        <end position="195"/>
    </location>
</feature>
<evidence type="ECO:0000313" key="3">
    <source>
        <dbReference type="Proteomes" id="UP000182235"/>
    </source>
</evidence>
<accession>A0A1J9QLH0</accession>
<proteinExistence type="predicted"/>
<reference evidence="2 3" key="1">
    <citation type="submission" date="2015-07" db="EMBL/GenBank/DDBJ databases">
        <title>Emmonsia species relationships and genome sequence.</title>
        <authorList>
            <consortium name="The Broad Institute Genomics Platform"/>
            <person name="Cuomo C.A."/>
            <person name="Munoz J.F."/>
            <person name="Imamovic A."/>
            <person name="Priest M.E."/>
            <person name="Young S."/>
            <person name="Clay O.K."/>
            <person name="McEwen J.G."/>
        </authorList>
    </citation>
    <scope>NUCLEOTIDE SEQUENCE [LARGE SCALE GENOMIC DNA]</scope>
    <source>
        <strain evidence="2 3">UAMH 9510</strain>
    </source>
</reference>